<dbReference type="PANTHER" id="PTHR24421:SF10">
    <property type="entry name" value="NITRATE_NITRITE SENSOR PROTEIN NARQ"/>
    <property type="match status" value="1"/>
</dbReference>
<keyword evidence="9" id="KW-0812">Transmembrane</keyword>
<dbReference type="InterPro" id="IPR036890">
    <property type="entry name" value="HATPase_C_sf"/>
</dbReference>
<dbReference type="PANTHER" id="PTHR24421">
    <property type="entry name" value="NITRATE/NITRITE SENSOR PROTEIN NARX-RELATED"/>
    <property type="match status" value="1"/>
</dbReference>
<keyword evidence="3" id="KW-0597">Phosphoprotein</keyword>
<dbReference type="SUPFAM" id="SSF48452">
    <property type="entry name" value="TPR-like"/>
    <property type="match status" value="2"/>
</dbReference>
<dbReference type="InterPro" id="IPR005467">
    <property type="entry name" value="His_kinase_dom"/>
</dbReference>
<accession>A0ABS5IUA1</accession>
<keyword evidence="7" id="KW-0067">ATP-binding</keyword>
<dbReference type="EMBL" id="JAGTXB010000002">
    <property type="protein sequence ID" value="MBS0026540.1"/>
    <property type="molecule type" value="Genomic_DNA"/>
</dbReference>
<dbReference type="SMART" id="SM00387">
    <property type="entry name" value="HATPase_c"/>
    <property type="match status" value="1"/>
</dbReference>
<dbReference type="SUPFAM" id="SSF55874">
    <property type="entry name" value="ATPase domain of HSP90 chaperone/DNA topoisomerase II/histidine kinase"/>
    <property type="match status" value="1"/>
</dbReference>
<gene>
    <name evidence="12" type="ORF">KE626_04375</name>
</gene>
<dbReference type="Proteomes" id="UP000676386">
    <property type="component" value="Unassembled WGS sequence"/>
</dbReference>
<dbReference type="RefSeq" id="WP_211971681.1">
    <property type="nucleotide sequence ID" value="NZ_CBFHAM010000048.1"/>
</dbReference>
<dbReference type="EC" id="2.7.13.3" evidence="2"/>
<keyword evidence="9" id="KW-0472">Membrane</keyword>
<evidence type="ECO:0000313" key="12">
    <source>
        <dbReference type="EMBL" id="MBS0026540.1"/>
    </source>
</evidence>
<dbReference type="Pfam" id="PF07730">
    <property type="entry name" value="HisKA_3"/>
    <property type="match status" value="1"/>
</dbReference>
<keyword evidence="9" id="KW-1133">Transmembrane helix</keyword>
<feature type="chain" id="PRO_5045639174" description="histidine kinase" evidence="10">
    <location>
        <begin position="23"/>
        <end position="649"/>
    </location>
</feature>
<evidence type="ECO:0000256" key="5">
    <source>
        <dbReference type="ARBA" id="ARBA00022741"/>
    </source>
</evidence>
<evidence type="ECO:0000256" key="9">
    <source>
        <dbReference type="SAM" id="Phobius"/>
    </source>
</evidence>
<dbReference type="CDD" id="cd16917">
    <property type="entry name" value="HATPase_UhpB-NarQ-NarX-like"/>
    <property type="match status" value="1"/>
</dbReference>
<dbReference type="Pfam" id="PF02518">
    <property type="entry name" value="HATPase_c"/>
    <property type="match status" value="1"/>
</dbReference>
<name>A0ABS5IUA1_9BACT</name>
<feature type="domain" description="Histidine kinase" evidence="11">
    <location>
        <begin position="462"/>
        <end position="649"/>
    </location>
</feature>
<feature type="signal peptide" evidence="10">
    <location>
        <begin position="1"/>
        <end position="22"/>
    </location>
</feature>
<evidence type="ECO:0000256" key="2">
    <source>
        <dbReference type="ARBA" id="ARBA00012438"/>
    </source>
</evidence>
<organism evidence="12 13">
    <name type="scientific">Chitinophaga hostae</name>
    <dbReference type="NCBI Taxonomy" id="2831022"/>
    <lineage>
        <taxon>Bacteria</taxon>
        <taxon>Pseudomonadati</taxon>
        <taxon>Bacteroidota</taxon>
        <taxon>Chitinophagia</taxon>
        <taxon>Chitinophagales</taxon>
        <taxon>Chitinophagaceae</taxon>
        <taxon>Chitinophaga</taxon>
    </lineage>
</organism>
<keyword evidence="6" id="KW-0418">Kinase</keyword>
<evidence type="ECO:0000256" key="7">
    <source>
        <dbReference type="ARBA" id="ARBA00022840"/>
    </source>
</evidence>
<evidence type="ECO:0000313" key="13">
    <source>
        <dbReference type="Proteomes" id="UP000676386"/>
    </source>
</evidence>
<dbReference type="Gene3D" id="1.20.5.1930">
    <property type="match status" value="1"/>
</dbReference>
<sequence length="649" mass="73098">MKFKTGLLVVLYVVVCNSFANAQQQHVADSLVSMFNMEKTDTAKLTILTRLIKEYIKTGQIDEAKRTLHILLPLANKSGDSIYLGSAYNTGSYVYASEANADSIQYYAGKALSVLQNARGIRAIKLKVMANNNLAVSFSTSGNMKKAIEVLIANLSLIKATGDDNLYQATINNISASFTMTRDDVNAYKYMLQDIELVEKPGMSLVARVYAYTNAALVCSNLKKFDDQKKYLDKAKEALQDLGESPLWGRYYAFEATYYANTQQYGEAMSGAQKALDLSKEYPERSNIYMAYEAIRTVQDSMKHYDKARTAAQQLFEMSKEDHYTEMMISAAGYIADFSADLGDYKTAFLYMKQYEQIKDSVQSQQNTQRINELETHLRTSQKEEKIVRLELEKKRTSLQIKNQRLTNILLGATCLLMFIVLTLFYFFYRNKKRTAAQREKLKITEMILSTQEAERERIARDLHDGLVGSLSGIKMNLAMIAYKQVDGDVKIAVTRSASQLGDSIQELRHIAHNMMPEMLLRLGLEAALKDLCHLLESAGILVQREFINLEQTIALDKQVVIYRIVQELFGNIVRHARASTVFFQCARQSNMFLITVEDDGIGMNNANNTTGIGMKSTESRVHYLNGTIDIGPVKAGKGTSINIQLYVA</sequence>
<dbReference type="Gene3D" id="3.30.565.10">
    <property type="entry name" value="Histidine kinase-like ATPase, C-terminal domain"/>
    <property type="match status" value="1"/>
</dbReference>
<keyword evidence="10" id="KW-0732">Signal</keyword>
<keyword evidence="5" id="KW-0547">Nucleotide-binding</keyword>
<evidence type="ECO:0000256" key="3">
    <source>
        <dbReference type="ARBA" id="ARBA00022553"/>
    </source>
</evidence>
<dbReference type="PROSITE" id="PS50109">
    <property type="entry name" value="HIS_KIN"/>
    <property type="match status" value="1"/>
</dbReference>
<evidence type="ECO:0000256" key="10">
    <source>
        <dbReference type="SAM" id="SignalP"/>
    </source>
</evidence>
<evidence type="ECO:0000259" key="11">
    <source>
        <dbReference type="PROSITE" id="PS50109"/>
    </source>
</evidence>
<evidence type="ECO:0000256" key="6">
    <source>
        <dbReference type="ARBA" id="ARBA00022777"/>
    </source>
</evidence>
<proteinExistence type="predicted"/>
<comment type="catalytic activity">
    <reaction evidence="1">
        <text>ATP + protein L-histidine = ADP + protein N-phospho-L-histidine.</text>
        <dbReference type="EC" id="2.7.13.3"/>
    </reaction>
</comment>
<comment type="caution">
    <text evidence="12">The sequence shown here is derived from an EMBL/GenBank/DDBJ whole genome shotgun (WGS) entry which is preliminary data.</text>
</comment>
<dbReference type="InterPro" id="IPR003594">
    <property type="entry name" value="HATPase_dom"/>
</dbReference>
<keyword evidence="8" id="KW-0902">Two-component regulatory system</keyword>
<evidence type="ECO:0000256" key="8">
    <source>
        <dbReference type="ARBA" id="ARBA00023012"/>
    </source>
</evidence>
<dbReference type="InterPro" id="IPR011990">
    <property type="entry name" value="TPR-like_helical_dom_sf"/>
</dbReference>
<dbReference type="Gene3D" id="1.25.40.10">
    <property type="entry name" value="Tetratricopeptide repeat domain"/>
    <property type="match status" value="2"/>
</dbReference>
<reference evidence="12 13" key="1">
    <citation type="submission" date="2021-04" db="EMBL/GenBank/DDBJ databases">
        <title>Chitinophaga sp. nov., isolated from the rhizosphere soil.</title>
        <authorList>
            <person name="He S."/>
        </authorList>
    </citation>
    <scope>NUCLEOTIDE SEQUENCE [LARGE SCALE GENOMIC DNA]</scope>
    <source>
        <strain evidence="12 13">2R12</strain>
    </source>
</reference>
<keyword evidence="4" id="KW-0808">Transferase</keyword>
<keyword evidence="13" id="KW-1185">Reference proteome</keyword>
<evidence type="ECO:0000256" key="1">
    <source>
        <dbReference type="ARBA" id="ARBA00000085"/>
    </source>
</evidence>
<dbReference type="InterPro" id="IPR050482">
    <property type="entry name" value="Sensor_HK_TwoCompSys"/>
</dbReference>
<dbReference type="InterPro" id="IPR011712">
    <property type="entry name" value="Sig_transdc_His_kin_sub3_dim/P"/>
</dbReference>
<protein>
    <recommendedName>
        <fullName evidence="2">histidine kinase</fullName>
        <ecNumber evidence="2">2.7.13.3</ecNumber>
    </recommendedName>
</protein>
<evidence type="ECO:0000256" key="4">
    <source>
        <dbReference type="ARBA" id="ARBA00022679"/>
    </source>
</evidence>
<feature type="transmembrane region" description="Helical" evidence="9">
    <location>
        <begin position="409"/>
        <end position="429"/>
    </location>
</feature>